<geneLocation type="plasmid" evidence="1 2">
    <name>1</name>
</geneLocation>
<sequence length="240" mass="27996">MYLIRKKLKLTARKKGGNILNSVKNKLFLILSAHRSGSSATAGVLYTLGIPMGDYLLKPSATNPKGYFENIDFVNLNDRILNSVNATWDNPPIRKNIKYSIDISQDIVSFINKQTKPIWGLKDPRICLTFPIWKSLLECFLDVTYIFNWRPMQESILSLAHRDKIDEEKATKILNEYHKNLVFYRQNLEHENKDIIDVHFHELLENPGAFVKEINTRMDKSAYFNLYKVKGFLDKKLKHY</sequence>
<dbReference type="AlphaFoldDB" id="A0AB33B696"/>
<accession>A0AB33B696</accession>
<reference evidence="1 2" key="1">
    <citation type="journal article" date="2015" name="Genome Announc.">
        <title>Complete genome sequences for 35 biothreat assay-relevant bacillus species.</title>
        <authorList>
            <person name="Johnson S.L."/>
            <person name="Daligault H.E."/>
            <person name="Davenport K.W."/>
            <person name="Jaissle J."/>
            <person name="Frey K.G."/>
            <person name="Ladner J.T."/>
            <person name="Broomall S.M."/>
            <person name="Bishop-Lilly K.A."/>
            <person name="Bruce D.C."/>
            <person name="Gibbons H.S."/>
            <person name="Coyne S.R."/>
            <person name="Lo C.C."/>
            <person name="Meincke L."/>
            <person name="Munk A.C."/>
            <person name="Koroleva G.I."/>
            <person name="Rosenzweig C.N."/>
            <person name="Palacios G.F."/>
            <person name="Redden C.L."/>
            <person name="Minogue T.D."/>
            <person name="Chain P.S."/>
        </authorList>
    </citation>
    <scope>NUCLEOTIDE SEQUENCE [LARGE SCALE GENOMIC DNA]</scope>
    <source>
        <strain evidence="1 2">HD1011</strain>
    </source>
</reference>
<protein>
    <submittedName>
        <fullName evidence="1">Sulfotransferase family protein</fullName>
    </submittedName>
</protein>
<dbReference type="Proteomes" id="UP000031876">
    <property type="component" value="Plasmid 1"/>
</dbReference>
<dbReference type="InterPro" id="IPR027417">
    <property type="entry name" value="P-loop_NTPase"/>
</dbReference>
<organism evidence="1 2">
    <name type="scientific">Bacillus thuringiensis</name>
    <dbReference type="NCBI Taxonomy" id="1428"/>
    <lineage>
        <taxon>Bacteria</taxon>
        <taxon>Bacillati</taxon>
        <taxon>Bacillota</taxon>
        <taxon>Bacilli</taxon>
        <taxon>Bacillales</taxon>
        <taxon>Bacillaceae</taxon>
        <taxon>Bacillus</taxon>
        <taxon>Bacillus cereus group</taxon>
    </lineage>
</organism>
<evidence type="ECO:0000313" key="1">
    <source>
        <dbReference type="EMBL" id="AJG79505.1"/>
    </source>
</evidence>
<keyword evidence="1" id="KW-0614">Plasmid</keyword>
<dbReference type="EMBL" id="CP009336">
    <property type="protein sequence ID" value="AJG79505.1"/>
    <property type="molecule type" value="Genomic_DNA"/>
</dbReference>
<name>A0AB33B696_BACTU</name>
<dbReference type="SUPFAM" id="SSF52540">
    <property type="entry name" value="P-loop containing nucleoside triphosphate hydrolases"/>
    <property type="match status" value="1"/>
</dbReference>
<dbReference type="Gene3D" id="3.40.50.300">
    <property type="entry name" value="P-loop containing nucleotide triphosphate hydrolases"/>
    <property type="match status" value="1"/>
</dbReference>
<dbReference type="RefSeq" id="WP_002004112.1">
    <property type="nucleotide sequence ID" value="NZ_CP009336.1"/>
</dbReference>
<evidence type="ECO:0000313" key="2">
    <source>
        <dbReference type="Proteomes" id="UP000031876"/>
    </source>
</evidence>
<dbReference type="KEGG" id="btw:BF38_5533"/>
<proteinExistence type="predicted"/>
<gene>
    <name evidence="1" type="ORF">BF38_5533</name>
</gene>